<dbReference type="Proteomes" id="UP001642409">
    <property type="component" value="Unassembled WGS sequence"/>
</dbReference>
<dbReference type="SUPFAM" id="SSF52058">
    <property type="entry name" value="L domain-like"/>
    <property type="match status" value="1"/>
</dbReference>
<dbReference type="EMBL" id="CAXDID020000109">
    <property type="protein sequence ID" value="CAL6029310.1"/>
    <property type="molecule type" value="Genomic_DNA"/>
</dbReference>
<evidence type="ECO:0000256" key="5">
    <source>
        <dbReference type="ARBA" id="ARBA00024196"/>
    </source>
</evidence>
<evidence type="ECO:0000313" key="8">
    <source>
        <dbReference type="EMBL" id="CAL6029310.1"/>
    </source>
</evidence>
<evidence type="ECO:0000313" key="7">
    <source>
        <dbReference type="EMBL" id="CAI9941728.1"/>
    </source>
</evidence>
<dbReference type="AlphaFoldDB" id="A0AA86UIV8"/>
<dbReference type="PANTHER" id="PTHR10552">
    <property type="entry name" value="U2 SMALL NUCLEAR RIBONUCLEOPROTEIN A"/>
    <property type="match status" value="1"/>
</dbReference>
<keyword evidence="3" id="KW-0677">Repeat</keyword>
<dbReference type="Gene3D" id="3.80.10.10">
    <property type="entry name" value="Ribonuclease Inhibitor"/>
    <property type="match status" value="1"/>
</dbReference>
<protein>
    <submittedName>
        <fullName evidence="7">Putative</fullName>
    </submittedName>
</protein>
<keyword evidence="2" id="KW-0433">Leucine-rich repeat</keyword>
<accession>A0AA86UIV8</accession>
<evidence type="ECO:0000256" key="1">
    <source>
        <dbReference type="ARBA" id="ARBA00004123"/>
    </source>
</evidence>
<reference evidence="7" key="1">
    <citation type="submission" date="2023-06" db="EMBL/GenBank/DDBJ databases">
        <authorList>
            <person name="Kurt Z."/>
        </authorList>
    </citation>
    <scope>NUCLEOTIDE SEQUENCE</scope>
</reference>
<dbReference type="GO" id="GO:0030620">
    <property type="term" value="F:U2 snRNA binding"/>
    <property type="evidence" value="ECO:0007669"/>
    <property type="project" value="InterPro"/>
</dbReference>
<comment type="subcellular location">
    <subcellularLocation>
        <location evidence="1">Nucleus</location>
    </subcellularLocation>
</comment>
<feature type="coiled-coil region" evidence="6">
    <location>
        <begin position="896"/>
        <end position="972"/>
    </location>
</feature>
<feature type="coiled-coil region" evidence="6">
    <location>
        <begin position="303"/>
        <end position="445"/>
    </location>
</feature>
<keyword evidence="9" id="KW-1185">Reference proteome</keyword>
<comment type="similarity">
    <text evidence="5">Belongs to the U2 small nuclear ribonucleoprotein A family.</text>
</comment>
<keyword evidence="6" id="KW-0175">Coiled coil</keyword>
<keyword evidence="4" id="KW-0539">Nucleus</keyword>
<sequence length="1093" mass="130064">MKTQSLSQVIQNQPNLYQNGQLRVIDKRITEIDEVPRRCIQATVIFISNNSLRDISGLIQFQCLQTLSLAHNQINSLQQIENLTLLPSMRTLRLDGNPVFYFPTYRQFTIQTLNFLTSLDGMQIQPKEKQHSKHVFDLERTRFLQLIDEEERIRKYSTINGMKNIVRSRVLEYESFSPSQAVYEKIQRKRLILPKQTRWEEIYDSVSSENQRIMSHLMSGVDYELNNSDFEVASQRFVDQFQQNCNQIINGQNEHNQFLNAQNWAENVDEEEEIQNSLVKTERKMRKRTAEDFLSKDIEIIDINKGIQENRKIEEKEKKEKEESIIAQQAIKYKKQMQETENENKNLNKELNNLQSNIQQQNILYQQEINKLHETLKQKEMQQTVIKTDLEKQTQQNQQFQNLLNQLKNEQQQVQEAKQKQLEIIEMNQKQLQQIQNENMTMQKDIEKLTYIGKKYTTEKKFAKFVDKWRLQQGFLLFKENIQADIILNQRYEELTTKNLRQLKTRTFILWNQQAKLNGLLSHWNTEKQFQLQKYYFNFMKQLIDKRGYRPEQTREKDNTKAIQYYQSRLLRKTLRNMKTTGRKIIQLTKYEQSYYKKQYVGAAVKKILLVWFTKSKQLQTSYKQLTFKVNKNIQKSYFTELNSNCLQVMSDNKQKAVDFYKVLLQKRQLSFIQLWNVEYNKRLNLENKFNNFKMHKQIKVFKILQSVLKKRQQLDQMNELLLIQEQFKLEQKFSNPNRIMSTIFKRWNNLSTIDKSYNAKLVSKIFYKLIIAYKGKLIYNLNDDIAAAMADTNNAVVIKQNNVSLYKENETLKTRQEIIKTEIMDITNQNALDKELIHKLRSELIKQVKVTKQSVSDQEKLHDECNVYKQQLLEQAQQQTQIDQSDLVSYLRSESSEQQRLLLKQQDEIEQLKKQIMSQKQSDADINSIQQDLMHQNAHFEAENKQLKQLLDKFQLENGQLSENLLNLQSDFTCYKQNNGSQLSTALNELTVLKNIQVQTERVLKEQLQKIAFLEDQAVLKDQKIEIFKNALRNKQSEGDSPQINKNNKIIVDKLINNQMGENKRLKTEEKGEENIDEKIKQIQEKLRAALM</sequence>
<evidence type="ECO:0000256" key="2">
    <source>
        <dbReference type="ARBA" id="ARBA00022614"/>
    </source>
</evidence>
<evidence type="ECO:0000256" key="3">
    <source>
        <dbReference type="ARBA" id="ARBA00022737"/>
    </source>
</evidence>
<evidence type="ECO:0000256" key="4">
    <source>
        <dbReference type="ARBA" id="ARBA00023242"/>
    </source>
</evidence>
<name>A0AA86UIV8_9EUKA</name>
<dbReference type="InterPro" id="IPR044640">
    <property type="entry name" value="RU2A"/>
</dbReference>
<dbReference type="InterPro" id="IPR001611">
    <property type="entry name" value="Leu-rich_rpt"/>
</dbReference>
<evidence type="ECO:0000256" key="6">
    <source>
        <dbReference type="SAM" id="Coils"/>
    </source>
</evidence>
<gene>
    <name evidence="7" type="ORF">HINF_LOCUS29373</name>
    <name evidence="8" type="ORF">HINF_LOCUS32230</name>
</gene>
<dbReference type="EMBL" id="CATOUU010000695">
    <property type="protein sequence ID" value="CAI9941728.1"/>
    <property type="molecule type" value="Genomic_DNA"/>
</dbReference>
<dbReference type="InterPro" id="IPR032675">
    <property type="entry name" value="LRR_dom_sf"/>
</dbReference>
<comment type="caution">
    <text evidence="7">The sequence shown here is derived from an EMBL/GenBank/DDBJ whole genome shotgun (WGS) entry which is preliminary data.</text>
</comment>
<dbReference type="GO" id="GO:0005634">
    <property type="term" value="C:nucleus"/>
    <property type="evidence" value="ECO:0007669"/>
    <property type="project" value="UniProtKB-SubCell"/>
</dbReference>
<dbReference type="PROSITE" id="PS51450">
    <property type="entry name" value="LRR"/>
    <property type="match status" value="1"/>
</dbReference>
<dbReference type="PANTHER" id="PTHR10552:SF6">
    <property type="entry name" value="U2 SMALL NUCLEAR RIBONUCLEOPROTEIN A"/>
    <property type="match status" value="1"/>
</dbReference>
<evidence type="ECO:0000313" key="9">
    <source>
        <dbReference type="Proteomes" id="UP001642409"/>
    </source>
</evidence>
<reference evidence="8 9" key="2">
    <citation type="submission" date="2024-07" db="EMBL/GenBank/DDBJ databases">
        <authorList>
            <person name="Akdeniz Z."/>
        </authorList>
    </citation>
    <scope>NUCLEOTIDE SEQUENCE [LARGE SCALE GENOMIC DNA]</scope>
</reference>
<proteinExistence type="inferred from homology"/>
<organism evidence="7">
    <name type="scientific">Hexamita inflata</name>
    <dbReference type="NCBI Taxonomy" id="28002"/>
    <lineage>
        <taxon>Eukaryota</taxon>
        <taxon>Metamonada</taxon>
        <taxon>Diplomonadida</taxon>
        <taxon>Hexamitidae</taxon>
        <taxon>Hexamitinae</taxon>
        <taxon>Hexamita</taxon>
    </lineage>
</organism>
<dbReference type="GO" id="GO:0000398">
    <property type="term" value="P:mRNA splicing, via spliceosome"/>
    <property type="evidence" value="ECO:0007669"/>
    <property type="project" value="InterPro"/>
</dbReference>